<dbReference type="EMBL" id="SNZA01000004">
    <property type="protein sequence ID" value="TDR12603.1"/>
    <property type="molecule type" value="Genomic_DNA"/>
</dbReference>
<dbReference type="AlphaFoldDB" id="A0A4R6X790"/>
<keyword evidence="1" id="KW-0812">Transmembrane</keyword>
<evidence type="ECO:0000313" key="3">
    <source>
        <dbReference type="Proteomes" id="UP000295729"/>
    </source>
</evidence>
<dbReference type="Proteomes" id="UP000295729">
    <property type="component" value="Unassembled WGS sequence"/>
</dbReference>
<comment type="caution">
    <text evidence="2">The sequence shown here is derived from an EMBL/GenBank/DDBJ whole genome shotgun (WGS) entry which is preliminary data.</text>
</comment>
<organism evidence="2 3">
    <name type="scientific">Marinomonas communis</name>
    <dbReference type="NCBI Taxonomy" id="28254"/>
    <lineage>
        <taxon>Bacteria</taxon>
        <taxon>Pseudomonadati</taxon>
        <taxon>Pseudomonadota</taxon>
        <taxon>Gammaproteobacteria</taxon>
        <taxon>Oceanospirillales</taxon>
        <taxon>Oceanospirillaceae</taxon>
        <taxon>Marinomonas</taxon>
    </lineage>
</organism>
<keyword evidence="1" id="KW-1133">Transmembrane helix</keyword>
<protein>
    <submittedName>
        <fullName evidence="2">Uncharacterized protein</fullName>
    </submittedName>
</protein>
<evidence type="ECO:0000313" key="2">
    <source>
        <dbReference type="EMBL" id="TDR12603.1"/>
    </source>
</evidence>
<evidence type="ECO:0000256" key="1">
    <source>
        <dbReference type="SAM" id="Phobius"/>
    </source>
</evidence>
<gene>
    <name evidence="2" type="ORF">C8D85_2638</name>
</gene>
<feature type="transmembrane region" description="Helical" evidence="1">
    <location>
        <begin position="58"/>
        <end position="82"/>
    </location>
</feature>
<keyword evidence="3" id="KW-1185">Reference proteome</keyword>
<accession>A0A4R6X790</accession>
<sequence length="84" mass="9722">MASPATSVFRLQYIALSRKPFKTKYKNDSQILLRIIYISDTYNNLSFKRAYYFDSPTIITGLFFLMMVGINFVSLVSIELFAAF</sequence>
<proteinExistence type="predicted"/>
<reference evidence="2 3" key="1">
    <citation type="submission" date="2019-03" db="EMBL/GenBank/DDBJ databases">
        <title>Genomic Encyclopedia of Type Strains, Phase IV (KMG-IV): sequencing the most valuable type-strain genomes for metagenomic binning, comparative biology and taxonomic classification.</title>
        <authorList>
            <person name="Goeker M."/>
        </authorList>
    </citation>
    <scope>NUCLEOTIDE SEQUENCE [LARGE SCALE GENOMIC DNA]</scope>
    <source>
        <strain evidence="2 3">DSM 5604</strain>
    </source>
</reference>
<keyword evidence="1" id="KW-0472">Membrane</keyword>
<name>A0A4R6X790_9GAMM</name>